<dbReference type="GO" id="GO:0008843">
    <property type="term" value="F:endochitinase activity"/>
    <property type="evidence" value="ECO:0007669"/>
    <property type="project" value="UniProtKB-EC"/>
</dbReference>
<dbReference type="InterPro" id="IPR050542">
    <property type="entry name" value="Glycosyl_Hydrlase18_Chitinase"/>
</dbReference>
<dbReference type="InterPro" id="IPR001579">
    <property type="entry name" value="Glyco_hydro_18_chit_AS"/>
</dbReference>
<dbReference type="OrthoDB" id="1873160at2759"/>
<keyword evidence="6" id="KW-0119">Carbohydrate metabolism</keyword>
<feature type="domain" description="GH18" evidence="12">
    <location>
        <begin position="27"/>
        <end position="302"/>
    </location>
</feature>
<evidence type="ECO:0000256" key="2">
    <source>
        <dbReference type="ARBA" id="ARBA00012729"/>
    </source>
</evidence>
<dbReference type="GO" id="GO:0000272">
    <property type="term" value="P:polysaccharide catabolic process"/>
    <property type="evidence" value="ECO:0007669"/>
    <property type="project" value="UniProtKB-KW"/>
</dbReference>
<evidence type="ECO:0000313" key="14">
    <source>
        <dbReference type="Proteomes" id="UP000663760"/>
    </source>
</evidence>
<dbReference type="InterPro" id="IPR017853">
    <property type="entry name" value="GH"/>
</dbReference>
<reference evidence="13" key="1">
    <citation type="submission" date="2020-02" db="EMBL/GenBank/DDBJ databases">
        <authorList>
            <person name="Scholz U."/>
            <person name="Mascher M."/>
            <person name="Fiebig A."/>
        </authorList>
    </citation>
    <scope>NUCLEOTIDE SEQUENCE</scope>
</reference>
<dbReference type="EC" id="3.2.1.14" evidence="2"/>
<dbReference type="PANTHER" id="PTHR45708:SF21">
    <property type="entry name" value="ACIDIC ENDOCHITINASE"/>
    <property type="match status" value="1"/>
</dbReference>
<dbReference type="InterPro" id="IPR045321">
    <property type="entry name" value="Cts1-like"/>
</dbReference>
<dbReference type="PROSITE" id="PS51910">
    <property type="entry name" value="GH18_2"/>
    <property type="match status" value="1"/>
</dbReference>
<protein>
    <recommendedName>
        <fullName evidence="2">chitinase</fullName>
        <ecNumber evidence="2">3.2.1.14</ecNumber>
    </recommendedName>
</protein>
<dbReference type="CDD" id="cd02877">
    <property type="entry name" value="GH18_hevamine_XipI_class_III"/>
    <property type="match status" value="1"/>
</dbReference>
<evidence type="ECO:0000256" key="3">
    <source>
        <dbReference type="ARBA" id="ARBA00022801"/>
    </source>
</evidence>
<evidence type="ECO:0000256" key="8">
    <source>
        <dbReference type="ARBA" id="ARBA00023326"/>
    </source>
</evidence>
<evidence type="ECO:0000256" key="6">
    <source>
        <dbReference type="ARBA" id="ARBA00023277"/>
    </source>
</evidence>
<accession>A0A7I8JYK9</accession>
<dbReference type="GO" id="GO:0006032">
    <property type="term" value="P:chitin catabolic process"/>
    <property type="evidence" value="ECO:0007669"/>
    <property type="project" value="UniProtKB-KW"/>
</dbReference>
<evidence type="ECO:0000256" key="7">
    <source>
        <dbReference type="ARBA" id="ARBA00023295"/>
    </source>
</evidence>
<dbReference type="FunFam" id="3.20.20.80:FF:000015">
    <property type="entry name" value="Acidic endochitinase SE2"/>
    <property type="match status" value="1"/>
</dbReference>
<evidence type="ECO:0000256" key="10">
    <source>
        <dbReference type="RuleBase" id="RU004453"/>
    </source>
</evidence>
<keyword evidence="3 9" id="KW-0378">Hydrolase</keyword>
<comment type="similarity">
    <text evidence="10">Belongs to the glycosyl hydrolase 18 family.</text>
</comment>
<evidence type="ECO:0000256" key="5">
    <source>
        <dbReference type="ARBA" id="ARBA00023157"/>
    </source>
</evidence>
<keyword evidence="5" id="KW-1015">Disulfide bond</keyword>
<dbReference type="PANTHER" id="PTHR45708">
    <property type="entry name" value="ENDOCHITINASE"/>
    <property type="match status" value="1"/>
</dbReference>
<dbReference type="SMR" id="A0A7I8JYK9"/>
<dbReference type="Proteomes" id="UP000663760">
    <property type="component" value="Chromosome 1"/>
</dbReference>
<evidence type="ECO:0000313" key="13">
    <source>
        <dbReference type="EMBL" id="CAA7388405.1"/>
    </source>
</evidence>
<keyword evidence="14" id="KW-1185">Reference proteome</keyword>
<keyword evidence="4" id="KW-0146">Chitin degradation</keyword>
<evidence type="ECO:0000259" key="12">
    <source>
        <dbReference type="PROSITE" id="PS51910"/>
    </source>
</evidence>
<feature type="signal peptide" evidence="11">
    <location>
        <begin position="1"/>
        <end position="26"/>
    </location>
</feature>
<dbReference type="EMBL" id="LR746264">
    <property type="protein sequence ID" value="CAA7388405.1"/>
    <property type="molecule type" value="Genomic_DNA"/>
</dbReference>
<sequence>MAGRSSGRLFFILLSLMASLPSPSHSGEIAVYWGQGDDNNEGTLTQTCATGRYNYILIGFLSQFGKGQPAKLNLAGHCDPASGGCARVSNGIRACQGRGIKVLLSIGGGAGSYDLSSSDDAQQVANYLWNNFLGGQSNSRPLGDAALDGIDFDIEQGAGLHYGQLGQALKNLANQAGKTVLLSAAPQCPFPDQYIGKAINTGIFDFVWVQFYNNQPCEYSNGDISRLTASWFNSWANIPAGKVFLGLPAGIAAASSGYIPKEVLISQVLPAIKRAPKYGGIMLWSKQYDDKSGYSEAVKGSV</sequence>
<evidence type="ECO:0000256" key="1">
    <source>
        <dbReference type="ARBA" id="ARBA00000822"/>
    </source>
</evidence>
<dbReference type="PROSITE" id="PS01095">
    <property type="entry name" value="GH18_1"/>
    <property type="match status" value="1"/>
</dbReference>
<name>A0A7I8JYK9_SPIIN</name>
<dbReference type="InterPro" id="IPR001223">
    <property type="entry name" value="Glyco_hydro18_cat"/>
</dbReference>
<dbReference type="AlphaFoldDB" id="A0A7I8JYK9"/>
<keyword evidence="11" id="KW-0732">Signal</keyword>
<evidence type="ECO:0000256" key="4">
    <source>
        <dbReference type="ARBA" id="ARBA00023024"/>
    </source>
</evidence>
<feature type="chain" id="PRO_5029791182" description="chitinase" evidence="11">
    <location>
        <begin position="27"/>
        <end position="302"/>
    </location>
</feature>
<gene>
    <name evidence="13" type="ORF">SI8410_01000646</name>
</gene>
<comment type="catalytic activity">
    <reaction evidence="1">
        <text>Random endo-hydrolysis of N-acetyl-beta-D-glucosaminide (1-&gt;4)-beta-linkages in chitin and chitodextrins.</text>
        <dbReference type="EC" id="3.2.1.14"/>
    </reaction>
</comment>
<dbReference type="GO" id="GO:0005576">
    <property type="term" value="C:extracellular region"/>
    <property type="evidence" value="ECO:0007669"/>
    <property type="project" value="TreeGrafter"/>
</dbReference>
<organism evidence="13 14">
    <name type="scientific">Spirodela intermedia</name>
    <name type="common">Intermediate duckweed</name>
    <dbReference type="NCBI Taxonomy" id="51605"/>
    <lineage>
        <taxon>Eukaryota</taxon>
        <taxon>Viridiplantae</taxon>
        <taxon>Streptophyta</taxon>
        <taxon>Embryophyta</taxon>
        <taxon>Tracheophyta</taxon>
        <taxon>Spermatophyta</taxon>
        <taxon>Magnoliopsida</taxon>
        <taxon>Liliopsida</taxon>
        <taxon>Araceae</taxon>
        <taxon>Lemnoideae</taxon>
        <taxon>Spirodela</taxon>
    </lineage>
</organism>
<evidence type="ECO:0000256" key="11">
    <source>
        <dbReference type="SAM" id="SignalP"/>
    </source>
</evidence>
<proteinExistence type="inferred from homology"/>
<keyword evidence="8" id="KW-0624">Polysaccharide degradation</keyword>
<evidence type="ECO:0000256" key="9">
    <source>
        <dbReference type="RuleBase" id="RU000489"/>
    </source>
</evidence>
<dbReference type="Pfam" id="PF00704">
    <property type="entry name" value="Glyco_hydro_18"/>
    <property type="match status" value="1"/>
</dbReference>
<dbReference type="SUPFAM" id="SSF51445">
    <property type="entry name" value="(Trans)glycosidases"/>
    <property type="match status" value="1"/>
</dbReference>
<dbReference type="Gene3D" id="3.20.20.80">
    <property type="entry name" value="Glycosidases"/>
    <property type="match status" value="1"/>
</dbReference>
<keyword evidence="7 9" id="KW-0326">Glycosidase</keyword>